<organism evidence="5 6">
    <name type="scientific">Acaulospora morrowiae</name>
    <dbReference type="NCBI Taxonomy" id="94023"/>
    <lineage>
        <taxon>Eukaryota</taxon>
        <taxon>Fungi</taxon>
        <taxon>Fungi incertae sedis</taxon>
        <taxon>Mucoromycota</taxon>
        <taxon>Glomeromycotina</taxon>
        <taxon>Glomeromycetes</taxon>
        <taxon>Diversisporales</taxon>
        <taxon>Acaulosporaceae</taxon>
        <taxon>Acaulospora</taxon>
    </lineage>
</organism>
<dbReference type="InterPro" id="IPR017972">
    <property type="entry name" value="Cyt_P450_CS"/>
</dbReference>
<keyword evidence="3 4" id="KW-0349">Heme</keyword>
<dbReference type="SUPFAM" id="SSF48264">
    <property type="entry name" value="Cytochrome P450"/>
    <property type="match status" value="1"/>
</dbReference>
<dbReference type="GO" id="GO:0005506">
    <property type="term" value="F:iron ion binding"/>
    <property type="evidence" value="ECO:0007669"/>
    <property type="project" value="InterPro"/>
</dbReference>
<keyword evidence="4" id="KW-0560">Oxidoreductase</keyword>
<dbReference type="InterPro" id="IPR001128">
    <property type="entry name" value="Cyt_P450"/>
</dbReference>
<evidence type="ECO:0000313" key="6">
    <source>
        <dbReference type="Proteomes" id="UP000789342"/>
    </source>
</evidence>
<dbReference type="InterPro" id="IPR036396">
    <property type="entry name" value="Cyt_P450_sf"/>
</dbReference>
<reference evidence="5" key="1">
    <citation type="submission" date="2021-06" db="EMBL/GenBank/DDBJ databases">
        <authorList>
            <person name="Kallberg Y."/>
            <person name="Tangrot J."/>
            <person name="Rosling A."/>
        </authorList>
    </citation>
    <scope>NUCLEOTIDE SEQUENCE</scope>
    <source>
        <strain evidence="5">CL551</strain>
    </source>
</reference>
<evidence type="ECO:0000256" key="2">
    <source>
        <dbReference type="ARBA" id="ARBA00023004"/>
    </source>
</evidence>
<gene>
    <name evidence="5" type="ORF">AMORRO_LOCUS10847</name>
</gene>
<keyword evidence="4" id="KW-0503">Monooxygenase</keyword>
<dbReference type="Pfam" id="PF00067">
    <property type="entry name" value="p450"/>
    <property type="match status" value="1"/>
</dbReference>
<protein>
    <submittedName>
        <fullName evidence="5">10833_t:CDS:1</fullName>
    </submittedName>
</protein>
<dbReference type="Gene3D" id="1.10.630.10">
    <property type="entry name" value="Cytochrome P450"/>
    <property type="match status" value="1"/>
</dbReference>
<feature type="binding site" description="axial binding residue" evidence="3">
    <location>
        <position position="446"/>
    </location>
    <ligand>
        <name>heme</name>
        <dbReference type="ChEBI" id="CHEBI:30413"/>
    </ligand>
    <ligandPart>
        <name>Fe</name>
        <dbReference type="ChEBI" id="CHEBI:18248"/>
    </ligandPart>
</feature>
<sequence length="500" mass="58601">YFTRENPLPGPIPLPLVGNISLVFNDIGEWPTQLQKKYGDLYETYIGTQRIIWICSEDLVLKMLIPSARNNYHGRTIPDNEGLNEAGLLNTGLVYNFNFKTWEYYRRFYARSILRLSFIVQAADSVQEVFSEMENYWERLGEDTVLEFSHWSKRYFMDTIFFIAASKRRYSLASYYNSVSIDKKVHVSESNLKESDTFIDAVDGFLMCLLYFLVLPKYIRDFLGIRRYTQNLKEKLSWLRMNIRDIIKERREEIEKTPENQELAHDILTMFITINTSRDITERIADSLHDRPMTDEEICGLFIETLSGGIDTSSNSICFIIHYLSNYPKVKERLIEEIDRVVGKDLNHKVTYEEIGKLEYCEAVINECSRIFSTFPMGTRTNTSPDEIDGLTFPKNTQFFINFQGIHKHKSLWKDPEEFNPDRFMDKSNTEIKNHLYTFGGGLKKCPGRNLAMLELKLTLALLYRKYDVELVNRDAPIKFSTTALRTCHELKVRIKKRKT</sequence>
<dbReference type="PRINTS" id="PR00463">
    <property type="entry name" value="EP450I"/>
</dbReference>
<dbReference type="InterPro" id="IPR002401">
    <property type="entry name" value="Cyt_P450_E_grp-I"/>
</dbReference>
<evidence type="ECO:0000256" key="3">
    <source>
        <dbReference type="PIRSR" id="PIRSR602401-1"/>
    </source>
</evidence>
<keyword evidence="1 3" id="KW-0479">Metal-binding</keyword>
<dbReference type="PANTHER" id="PTHR24301:SF2">
    <property type="entry name" value="THROMBOXANE-A SYNTHASE"/>
    <property type="match status" value="1"/>
</dbReference>
<evidence type="ECO:0000313" key="5">
    <source>
        <dbReference type="EMBL" id="CAG8671659.1"/>
    </source>
</evidence>
<dbReference type="GO" id="GO:0004497">
    <property type="term" value="F:monooxygenase activity"/>
    <property type="evidence" value="ECO:0007669"/>
    <property type="project" value="UniProtKB-KW"/>
</dbReference>
<dbReference type="GO" id="GO:0016705">
    <property type="term" value="F:oxidoreductase activity, acting on paired donors, with incorporation or reduction of molecular oxygen"/>
    <property type="evidence" value="ECO:0007669"/>
    <property type="project" value="InterPro"/>
</dbReference>
<evidence type="ECO:0000256" key="1">
    <source>
        <dbReference type="ARBA" id="ARBA00022723"/>
    </source>
</evidence>
<dbReference type="Proteomes" id="UP000789342">
    <property type="component" value="Unassembled WGS sequence"/>
</dbReference>
<dbReference type="AlphaFoldDB" id="A0A9N9EF97"/>
<comment type="cofactor">
    <cofactor evidence="3">
        <name>heme</name>
        <dbReference type="ChEBI" id="CHEBI:30413"/>
    </cofactor>
</comment>
<evidence type="ECO:0000256" key="4">
    <source>
        <dbReference type="RuleBase" id="RU000461"/>
    </source>
</evidence>
<dbReference type="CDD" id="cd00302">
    <property type="entry name" value="cytochrome_P450"/>
    <property type="match status" value="1"/>
</dbReference>
<dbReference type="PRINTS" id="PR00385">
    <property type="entry name" value="P450"/>
</dbReference>
<name>A0A9N9EF97_9GLOM</name>
<comment type="similarity">
    <text evidence="4">Belongs to the cytochrome P450 family.</text>
</comment>
<proteinExistence type="inferred from homology"/>
<dbReference type="GO" id="GO:0020037">
    <property type="term" value="F:heme binding"/>
    <property type="evidence" value="ECO:0007669"/>
    <property type="project" value="InterPro"/>
</dbReference>
<keyword evidence="2 3" id="KW-0408">Iron</keyword>
<comment type="caution">
    <text evidence="5">The sequence shown here is derived from an EMBL/GenBank/DDBJ whole genome shotgun (WGS) entry which is preliminary data.</text>
</comment>
<dbReference type="OrthoDB" id="1470350at2759"/>
<keyword evidence="6" id="KW-1185">Reference proteome</keyword>
<feature type="non-terminal residue" evidence="5">
    <location>
        <position position="1"/>
    </location>
</feature>
<dbReference type="PROSITE" id="PS00086">
    <property type="entry name" value="CYTOCHROME_P450"/>
    <property type="match status" value="1"/>
</dbReference>
<dbReference type="EMBL" id="CAJVPV010012667">
    <property type="protein sequence ID" value="CAG8671659.1"/>
    <property type="molecule type" value="Genomic_DNA"/>
</dbReference>
<accession>A0A9N9EF97</accession>
<dbReference type="PANTHER" id="PTHR24301">
    <property type="entry name" value="THROMBOXANE-A SYNTHASE"/>
    <property type="match status" value="1"/>
</dbReference>